<reference evidence="3" key="2">
    <citation type="submission" date="2021-04" db="EMBL/GenBank/DDBJ databases">
        <authorList>
            <person name="Podell S."/>
        </authorList>
    </citation>
    <scope>NUCLEOTIDE SEQUENCE</scope>
    <source>
        <strain evidence="3">Hildebrandi</strain>
    </source>
</reference>
<evidence type="ECO:0000256" key="2">
    <source>
        <dbReference type="SAM" id="MobiDB-lite"/>
    </source>
</evidence>
<comment type="caution">
    <text evidence="3">The sequence shown here is derived from an EMBL/GenBank/DDBJ whole genome shotgun (WGS) entry which is preliminary data.</text>
</comment>
<sequence length="558" mass="61067">MMFGFGNDKTTSRGENSYPDNDPDILLKMVEELTMAVDEVTPELMNKMEKVEMALANFLEQKSAALQQEEYNNKPPPPSIPPPMMALYKNNDMISNDLMKAEQALEKLRQRLRREEEALFQAEQFLQRSMEEQAILRQAEEALQKSRDAAERRKTGAAIRRNGMAEMFTSGAQQPLQSTQQEQTIRTIQNRPMDQTTPQRPRPTMELGTFFGGKSYSSRAGTMSAPSGMPILNNWVQEDDGSIRGNVRLSHSFADGATISTSIVPQGAKEGTVVTTESGSQYFLEGPSEMRASSLASDRRSPSASRVRRAGQPLWLQNQQSTSTEQNRIHTNVFNTATQNTADAKAPEGVPTIRNWKIGEDGGISGLIYGSMNAQDGDYIQTSFIAKGEIDNGNVVETTSGSRYFLSAESADNISLSILNAFKSLSNGENSSKGTITFNNLRSNATQQRNNPESAMEALKNASPRSTFSLFDLFGPKADAGTRTDDPPPLPTLDVSAPEGVPTLAGWNINDDGSITGYVYGSAKIGDGNLVTTSPIADGERRQFEVVTTLSGSTYWLA</sequence>
<keyword evidence="1" id="KW-0175">Coiled coil</keyword>
<gene>
    <name evidence="3" type="ORF">IV203_029985</name>
</gene>
<evidence type="ECO:0000313" key="3">
    <source>
        <dbReference type="EMBL" id="KAG7367314.1"/>
    </source>
</evidence>
<feature type="coiled-coil region" evidence="1">
    <location>
        <begin position="48"/>
        <end position="125"/>
    </location>
</feature>
<accession>A0A9K3LSS4</accession>
<proteinExistence type="predicted"/>
<feature type="region of interest" description="Disordered" evidence="2">
    <location>
        <begin position="285"/>
        <end position="313"/>
    </location>
</feature>
<organism evidence="3 4">
    <name type="scientific">Nitzschia inconspicua</name>
    <dbReference type="NCBI Taxonomy" id="303405"/>
    <lineage>
        <taxon>Eukaryota</taxon>
        <taxon>Sar</taxon>
        <taxon>Stramenopiles</taxon>
        <taxon>Ochrophyta</taxon>
        <taxon>Bacillariophyta</taxon>
        <taxon>Bacillariophyceae</taxon>
        <taxon>Bacillariophycidae</taxon>
        <taxon>Bacillariales</taxon>
        <taxon>Bacillariaceae</taxon>
        <taxon>Nitzschia</taxon>
    </lineage>
</organism>
<reference evidence="3" key="1">
    <citation type="journal article" date="2021" name="Sci. Rep.">
        <title>Diploid genomic architecture of Nitzschia inconspicua, an elite biomass production diatom.</title>
        <authorList>
            <person name="Oliver A."/>
            <person name="Podell S."/>
            <person name="Pinowska A."/>
            <person name="Traller J.C."/>
            <person name="Smith S.R."/>
            <person name="McClure R."/>
            <person name="Beliaev A."/>
            <person name="Bohutskyi P."/>
            <person name="Hill E.A."/>
            <person name="Rabines A."/>
            <person name="Zheng H."/>
            <person name="Allen L.Z."/>
            <person name="Kuo A."/>
            <person name="Grigoriev I.V."/>
            <person name="Allen A.E."/>
            <person name="Hazlebeck D."/>
            <person name="Allen E.E."/>
        </authorList>
    </citation>
    <scope>NUCLEOTIDE SEQUENCE</scope>
    <source>
        <strain evidence="3">Hildebrandi</strain>
    </source>
</reference>
<feature type="region of interest" description="Disordered" evidence="2">
    <location>
        <begin position="1"/>
        <end position="21"/>
    </location>
</feature>
<dbReference type="AlphaFoldDB" id="A0A9K3LSS4"/>
<protein>
    <submittedName>
        <fullName evidence="3">Uncharacterized protein</fullName>
    </submittedName>
</protein>
<evidence type="ECO:0000256" key="1">
    <source>
        <dbReference type="SAM" id="Coils"/>
    </source>
</evidence>
<dbReference type="EMBL" id="JAGRRH010000007">
    <property type="protein sequence ID" value="KAG7367314.1"/>
    <property type="molecule type" value="Genomic_DNA"/>
</dbReference>
<name>A0A9K3LSS4_9STRA</name>
<dbReference type="OrthoDB" id="49439at2759"/>
<keyword evidence="4" id="KW-1185">Reference proteome</keyword>
<evidence type="ECO:0000313" key="4">
    <source>
        <dbReference type="Proteomes" id="UP000693970"/>
    </source>
</evidence>
<dbReference type="Proteomes" id="UP000693970">
    <property type="component" value="Unassembled WGS sequence"/>
</dbReference>